<dbReference type="InterPro" id="IPR021598">
    <property type="entry name" value="DUF3221"/>
</dbReference>
<evidence type="ECO:0000256" key="2">
    <source>
        <dbReference type="SAM" id="SignalP"/>
    </source>
</evidence>
<evidence type="ECO:0000256" key="1">
    <source>
        <dbReference type="SAM" id="MobiDB-lite"/>
    </source>
</evidence>
<reference evidence="3 4" key="1">
    <citation type="submission" date="2016-06" db="EMBL/GenBank/DDBJ databases">
        <title>Domibacillus iocasae genome sequencing.</title>
        <authorList>
            <person name="Verma A."/>
            <person name="Pal Y."/>
            <person name="Ojha A.K."/>
            <person name="Krishnamurthi S."/>
        </authorList>
    </citation>
    <scope>NUCLEOTIDE SEQUENCE [LARGE SCALE GENOMIC DNA]</scope>
    <source>
        <strain evidence="3 4">DSM 29979</strain>
    </source>
</reference>
<dbReference type="RefSeq" id="WP_069937622.1">
    <property type="nucleotide sequence ID" value="NZ_MAMP01000012.1"/>
</dbReference>
<dbReference type="PROSITE" id="PS51257">
    <property type="entry name" value="PROKAR_LIPOPROTEIN"/>
    <property type="match status" value="1"/>
</dbReference>
<sequence length="123" mass="13549">MKLKTGFIALSLPLLFLGACNEPNEETTPPPDNVSEESSDPHDKLSERTGYIQWADSESIWVTPAIEPASDRDGIVFYVTDIDKGVLSNLKKGQQVTVTMRSALMYSDPPKGIAIKVEPLEEQ</sequence>
<dbReference type="Pfam" id="PF11518">
    <property type="entry name" value="DUF3221"/>
    <property type="match status" value="1"/>
</dbReference>
<dbReference type="EMBL" id="MAMP01000012">
    <property type="protein sequence ID" value="OES45625.1"/>
    <property type="molecule type" value="Genomic_DNA"/>
</dbReference>
<proteinExistence type="predicted"/>
<feature type="chain" id="PRO_5009191546" description="DUF3221 domain-containing protein" evidence="2">
    <location>
        <begin position="22"/>
        <end position="123"/>
    </location>
</feature>
<evidence type="ECO:0000313" key="3">
    <source>
        <dbReference type="EMBL" id="OES45625.1"/>
    </source>
</evidence>
<comment type="caution">
    <text evidence="3">The sequence shown here is derived from an EMBL/GenBank/DDBJ whole genome shotgun (WGS) entry which is preliminary data.</text>
</comment>
<keyword evidence="2" id="KW-0732">Signal</keyword>
<evidence type="ECO:0008006" key="5">
    <source>
        <dbReference type="Google" id="ProtNLM"/>
    </source>
</evidence>
<feature type="signal peptide" evidence="2">
    <location>
        <begin position="1"/>
        <end position="21"/>
    </location>
</feature>
<organism evidence="3 4">
    <name type="scientific">Domibacillus iocasae</name>
    <dbReference type="NCBI Taxonomy" id="1714016"/>
    <lineage>
        <taxon>Bacteria</taxon>
        <taxon>Bacillati</taxon>
        <taxon>Bacillota</taxon>
        <taxon>Bacilli</taxon>
        <taxon>Bacillales</taxon>
        <taxon>Bacillaceae</taxon>
        <taxon>Domibacillus</taxon>
    </lineage>
</organism>
<gene>
    <name evidence="3" type="ORF">BA724_02100</name>
</gene>
<accession>A0A1E7DRK5</accession>
<name>A0A1E7DRK5_9BACI</name>
<evidence type="ECO:0000313" key="4">
    <source>
        <dbReference type="Proteomes" id="UP000095658"/>
    </source>
</evidence>
<dbReference type="OrthoDB" id="10020967at2"/>
<protein>
    <recommendedName>
        <fullName evidence="5">DUF3221 domain-containing protein</fullName>
    </recommendedName>
</protein>
<keyword evidence="4" id="KW-1185">Reference proteome</keyword>
<dbReference type="Proteomes" id="UP000095658">
    <property type="component" value="Unassembled WGS sequence"/>
</dbReference>
<dbReference type="AlphaFoldDB" id="A0A1E7DRK5"/>
<feature type="region of interest" description="Disordered" evidence="1">
    <location>
        <begin position="21"/>
        <end position="46"/>
    </location>
</feature>